<dbReference type="Proteomes" id="UP000026915">
    <property type="component" value="Chromosome 5"/>
</dbReference>
<dbReference type="HOGENOM" id="CLU_1006155_0_0_1"/>
<dbReference type="InterPro" id="IPR057939">
    <property type="entry name" value="TRF2_HOY1_PH"/>
</dbReference>
<dbReference type="PANTHER" id="PTHR33494:SF1">
    <property type="entry name" value="C2H2-TYPE DOMAIN-CONTAINING PROTEIN-RELATED"/>
    <property type="match status" value="1"/>
</dbReference>
<evidence type="ECO:0000259" key="2">
    <source>
        <dbReference type="Pfam" id="PF24818"/>
    </source>
</evidence>
<feature type="domain" description="TRF2/HOY1 PH-like" evidence="2">
    <location>
        <begin position="16"/>
        <end position="129"/>
    </location>
</feature>
<proteinExistence type="predicted"/>
<evidence type="ECO:0000256" key="1">
    <source>
        <dbReference type="SAM" id="MobiDB-lite"/>
    </source>
</evidence>
<gene>
    <name evidence="3" type="ORF">TCM_026761</name>
</gene>
<organism evidence="3 4">
    <name type="scientific">Theobroma cacao</name>
    <name type="common">Cacao</name>
    <name type="synonym">Cocoa</name>
    <dbReference type="NCBI Taxonomy" id="3641"/>
    <lineage>
        <taxon>Eukaryota</taxon>
        <taxon>Viridiplantae</taxon>
        <taxon>Streptophyta</taxon>
        <taxon>Embryophyta</taxon>
        <taxon>Tracheophyta</taxon>
        <taxon>Spermatophyta</taxon>
        <taxon>Magnoliopsida</taxon>
        <taxon>eudicotyledons</taxon>
        <taxon>Gunneridae</taxon>
        <taxon>Pentapetalae</taxon>
        <taxon>rosids</taxon>
        <taxon>malvids</taxon>
        <taxon>Malvales</taxon>
        <taxon>Malvaceae</taxon>
        <taxon>Byttnerioideae</taxon>
        <taxon>Theobroma</taxon>
    </lineage>
</organism>
<protein>
    <recommendedName>
        <fullName evidence="2">TRF2/HOY1 PH-like domain-containing protein</fullName>
    </recommendedName>
</protein>
<feature type="region of interest" description="Disordered" evidence="1">
    <location>
        <begin position="179"/>
        <end position="206"/>
    </location>
</feature>
<keyword evidence="4" id="KW-1185">Reference proteome</keyword>
<reference evidence="3 4" key="1">
    <citation type="journal article" date="2013" name="Genome Biol.">
        <title>The genome sequence of the most widely cultivated cacao type and its use to identify candidate genes regulating pod color.</title>
        <authorList>
            <person name="Motamayor J.C."/>
            <person name="Mockaitis K."/>
            <person name="Schmutz J."/>
            <person name="Haiminen N."/>
            <person name="Iii D.L."/>
            <person name="Cornejo O."/>
            <person name="Findley S.D."/>
            <person name="Zheng P."/>
            <person name="Utro F."/>
            <person name="Royaert S."/>
            <person name="Saski C."/>
            <person name="Jenkins J."/>
            <person name="Podicheti R."/>
            <person name="Zhao M."/>
            <person name="Scheffler B.E."/>
            <person name="Stack J.C."/>
            <person name="Feltus F.A."/>
            <person name="Mustiga G.M."/>
            <person name="Amores F."/>
            <person name="Phillips W."/>
            <person name="Marelli J.P."/>
            <person name="May G.D."/>
            <person name="Shapiro H."/>
            <person name="Ma J."/>
            <person name="Bustamante C.D."/>
            <person name="Schnell R.J."/>
            <person name="Main D."/>
            <person name="Gilbert D."/>
            <person name="Parida L."/>
            <person name="Kuhn D.N."/>
        </authorList>
    </citation>
    <scope>NUCLEOTIDE SEQUENCE [LARGE SCALE GENOMIC DNA]</scope>
    <source>
        <strain evidence="4">cv. Matina 1-6</strain>
    </source>
</reference>
<dbReference type="PANTHER" id="PTHR33494">
    <property type="entry name" value="OS02G0793800 PROTEIN"/>
    <property type="match status" value="1"/>
</dbReference>
<sequence length="277" mass="31458">MSHRYQPKNTQQPGTFPISSLEIGSWKKQAGGSVILTAGIQFGWQNIVWEIIELGQKRISFKWTDIEKLKVFNEGGLSGLAIKLNCRPKFSCCHGNFPNTRKSMWITTEDFTDGEAERQWHIVKCSPMAIEKYVQRLLQADSRLLGLSIEGSAATGFNQNENQNLEERVCYNVDASPSHTTTNSLGQQIQSSGLTSPSEVNESENKSFDPADIYKVDFDYDLASSIRVYKETLIQLYILYCMPKAKPMLGQYGGSFHCFERQKGDSNNEEMFWQLHE</sequence>
<name>A0A061F450_THECC</name>
<feature type="compositionally biased region" description="Polar residues" evidence="1">
    <location>
        <begin position="179"/>
        <end position="200"/>
    </location>
</feature>
<dbReference type="AlphaFoldDB" id="A0A061F450"/>
<evidence type="ECO:0000313" key="4">
    <source>
        <dbReference type="Proteomes" id="UP000026915"/>
    </source>
</evidence>
<accession>A0A061F450</accession>
<dbReference type="InParanoid" id="A0A061F450"/>
<evidence type="ECO:0000313" key="3">
    <source>
        <dbReference type="EMBL" id="EOY11648.1"/>
    </source>
</evidence>
<dbReference type="EMBL" id="CM001883">
    <property type="protein sequence ID" value="EOY11648.1"/>
    <property type="molecule type" value="Genomic_DNA"/>
</dbReference>
<dbReference type="Gramene" id="EOY11648">
    <property type="protein sequence ID" value="EOY11648"/>
    <property type="gene ID" value="TCM_026761"/>
</dbReference>
<dbReference type="Pfam" id="PF24818">
    <property type="entry name" value="PH_TRF2_HOY1"/>
    <property type="match status" value="1"/>
</dbReference>